<accession>A0A918ETN9</accession>
<proteinExistence type="predicted"/>
<feature type="region of interest" description="Disordered" evidence="1">
    <location>
        <begin position="41"/>
        <end position="60"/>
    </location>
</feature>
<name>A0A918ETN9_9ACTN</name>
<evidence type="ECO:0000256" key="1">
    <source>
        <dbReference type="SAM" id="MobiDB-lite"/>
    </source>
</evidence>
<reference evidence="2" key="2">
    <citation type="submission" date="2020-09" db="EMBL/GenBank/DDBJ databases">
        <authorList>
            <person name="Sun Q."/>
            <person name="Ohkuma M."/>
        </authorList>
    </citation>
    <scope>NUCLEOTIDE SEQUENCE</scope>
    <source>
        <strain evidence="2">JCM 4403</strain>
    </source>
</reference>
<reference evidence="2" key="1">
    <citation type="journal article" date="2014" name="Int. J. Syst. Evol. Microbiol.">
        <title>Complete genome sequence of Corynebacterium casei LMG S-19264T (=DSM 44701T), isolated from a smear-ripened cheese.</title>
        <authorList>
            <consortium name="US DOE Joint Genome Institute (JGI-PGF)"/>
            <person name="Walter F."/>
            <person name="Albersmeier A."/>
            <person name="Kalinowski J."/>
            <person name="Ruckert C."/>
        </authorList>
    </citation>
    <scope>NUCLEOTIDE SEQUENCE</scope>
    <source>
        <strain evidence="2">JCM 4403</strain>
    </source>
</reference>
<feature type="region of interest" description="Disordered" evidence="1">
    <location>
        <begin position="100"/>
        <end position="150"/>
    </location>
</feature>
<evidence type="ECO:0000313" key="2">
    <source>
        <dbReference type="EMBL" id="GGQ66781.1"/>
    </source>
</evidence>
<protein>
    <submittedName>
        <fullName evidence="2">Uncharacterized protein</fullName>
    </submittedName>
</protein>
<dbReference type="Proteomes" id="UP000656732">
    <property type="component" value="Unassembled WGS sequence"/>
</dbReference>
<comment type="caution">
    <text evidence="2">The sequence shown here is derived from an EMBL/GenBank/DDBJ whole genome shotgun (WGS) entry which is preliminary data.</text>
</comment>
<keyword evidence="3" id="KW-1185">Reference proteome</keyword>
<evidence type="ECO:0000313" key="3">
    <source>
        <dbReference type="Proteomes" id="UP000656732"/>
    </source>
</evidence>
<organism evidence="2 3">
    <name type="scientific">Streptomyces pilosus</name>
    <dbReference type="NCBI Taxonomy" id="28893"/>
    <lineage>
        <taxon>Bacteria</taxon>
        <taxon>Bacillati</taxon>
        <taxon>Actinomycetota</taxon>
        <taxon>Actinomycetes</taxon>
        <taxon>Kitasatosporales</taxon>
        <taxon>Streptomycetaceae</taxon>
        <taxon>Streptomyces</taxon>
    </lineage>
</organism>
<gene>
    <name evidence="2" type="ORF">GCM10010280_11020</name>
</gene>
<sequence>MPRGVVVDEHHPVRILGLGRTHQAAHGGPRQVGELLVGAHRRRTPRDEHQPRTGGQPVGAVLVPVDQPGPQECERPGGGGAYPVRHGTARCRFRHREFGEDDLGQAGGRVEQGGQLRRPVDPGPGARRRRHGYGGAALPRQAVHGARARS</sequence>
<dbReference type="AlphaFoldDB" id="A0A918ETN9"/>
<dbReference type="EMBL" id="BMTU01000002">
    <property type="protein sequence ID" value="GGQ66781.1"/>
    <property type="molecule type" value="Genomic_DNA"/>
</dbReference>